<dbReference type="VEuPathDB" id="AmoebaDB:DDB_G0280793"/>
<comment type="caution">
    <text evidence="2">The sequence shown here is derived from an EMBL/GenBank/DDBJ whole genome shotgun (WGS) entry which is preliminary data.</text>
</comment>
<dbReference type="HOGENOM" id="CLU_898417_0_0_1"/>
<dbReference type="PANTHER" id="PTHR36911:SF1">
    <property type="entry name" value="LIM ZINC-BINDING DOMAIN-CONTAINING PROTEIN"/>
    <property type="match status" value="1"/>
</dbReference>
<dbReference type="GeneID" id="8622735"/>
<accession>Q54UV4</accession>
<dbReference type="PANTHER" id="PTHR36911">
    <property type="entry name" value="LIM ZINC-BINDING DOMAIN-CONTAINING PROTEIN-RELATED"/>
    <property type="match status" value="1"/>
</dbReference>
<dbReference type="FunCoup" id="Q54UV4">
    <property type="interactions" value="877"/>
</dbReference>
<dbReference type="OMA" id="RYNILDC"/>
<sequence>MLISFTPIQLKQVLDICSILSSLPNCKFSTCKLITSIGASTQANLYLFKLDQGTIISNFKSIYQNLFKSPSLVLYMYIQKSIKSFQQPQNYQQQQQQQQQQHIQKESVIIQQLNQIIPPEELNRIKSYLQSLPQPLGIIEMPDEERFKEQLNTIKQFDEFKKNNLKERYNQFTTSNIINIASVFPIPTLSNGTINGNHITTNNNNNNNNDNNNNNNNNGVNGLMVSSNGKLYNPNKPIPIGFSEDVLYSGLDAIKDGLDKISKQISFGIKMDKTKLEKFRLQYKQTGEKLMEIGDALMLSQQHNNNNNNN</sequence>
<name>Q54UV4_DICDI</name>
<dbReference type="dictyBase" id="DDB_G0280793"/>
<gene>
    <name evidence="2" type="ORF">DDB_G0280793</name>
</gene>
<organism evidence="2 3">
    <name type="scientific">Dictyostelium discoideum</name>
    <name type="common">Social amoeba</name>
    <dbReference type="NCBI Taxonomy" id="44689"/>
    <lineage>
        <taxon>Eukaryota</taxon>
        <taxon>Amoebozoa</taxon>
        <taxon>Evosea</taxon>
        <taxon>Eumycetozoa</taxon>
        <taxon>Dictyostelia</taxon>
        <taxon>Dictyosteliales</taxon>
        <taxon>Dictyosteliaceae</taxon>
        <taxon>Dictyostelium</taxon>
    </lineage>
</organism>
<dbReference type="RefSeq" id="XP_641033.1">
    <property type="nucleotide sequence ID" value="XM_635941.1"/>
</dbReference>
<feature type="region of interest" description="Disordered" evidence="1">
    <location>
        <begin position="199"/>
        <end position="220"/>
    </location>
</feature>
<proteinExistence type="predicted"/>
<evidence type="ECO:0000313" key="3">
    <source>
        <dbReference type="Proteomes" id="UP000002195"/>
    </source>
</evidence>
<dbReference type="eggNOG" id="ENOG502RI5Q">
    <property type="taxonomic scope" value="Eukaryota"/>
</dbReference>
<dbReference type="KEGG" id="ddi:DDB_G0280793"/>
<dbReference type="PaxDb" id="44689-DDB0204736"/>
<evidence type="ECO:0000313" key="2">
    <source>
        <dbReference type="EMBL" id="EAL67054.1"/>
    </source>
</evidence>
<dbReference type="InParanoid" id="Q54UV4"/>
<reference evidence="2 3" key="1">
    <citation type="journal article" date="2005" name="Nature">
        <title>The genome of the social amoeba Dictyostelium discoideum.</title>
        <authorList>
            <consortium name="The Dictyostelium discoideum Sequencing Consortium"/>
            <person name="Eichinger L."/>
            <person name="Pachebat J.A."/>
            <person name="Glockner G."/>
            <person name="Rajandream M.A."/>
            <person name="Sucgang R."/>
            <person name="Berriman M."/>
            <person name="Song J."/>
            <person name="Olsen R."/>
            <person name="Szafranski K."/>
            <person name="Xu Q."/>
            <person name="Tunggal B."/>
            <person name="Kummerfeld S."/>
            <person name="Madera M."/>
            <person name="Konfortov B.A."/>
            <person name="Rivero F."/>
            <person name="Bankier A.T."/>
            <person name="Lehmann R."/>
            <person name="Hamlin N."/>
            <person name="Davies R."/>
            <person name="Gaudet P."/>
            <person name="Fey P."/>
            <person name="Pilcher K."/>
            <person name="Chen G."/>
            <person name="Saunders D."/>
            <person name="Sodergren E."/>
            <person name="Davis P."/>
            <person name="Kerhornou A."/>
            <person name="Nie X."/>
            <person name="Hall N."/>
            <person name="Anjard C."/>
            <person name="Hemphill L."/>
            <person name="Bason N."/>
            <person name="Farbrother P."/>
            <person name="Desany B."/>
            <person name="Just E."/>
            <person name="Morio T."/>
            <person name="Rost R."/>
            <person name="Churcher C."/>
            <person name="Cooper J."/>
            <person name="Haydock S."/>
            <person name="van Driessche N."/>
            <person name="Cronin A."/>
            <person name="Goodhead I."/>
            <person name="Muzny D."/>
            <person name="Mourier T."/>
            <person name="Pain A."/>
            <person name="Lu M."/>
            <person name="Harper D."/>
            <person name="Lindsay R."/>
            <person name="Hauser H."/>
            <person name="James K."/>
            <person name="Quiles M."/>
            <person name="Madan Babu M."/>
            <person name="Saito T."/>
            <person name="Buchrieser C."/>
            <person name="Wardroper A."/>
            <person name="Felder M."/>
            <person name="Thangavelu M."/>
            <person name="Johnson D."/>
            <person name="Knights A."/>
            <person name="Loulseged H."/>
            <person name="Mungall K."/>
            <person name="Oliver K."/>
            <person name="Price C."/>
            <person name="Quail M.A."/>
            <person name="Urushihara H."/>
            <person name="Hernandez J."/>
            <person name="Rabbinowitsch E."/>
            <person name="Steffen D."/>
            <person name="Sanders M."/>
            <person name="Ma J."/>
            <person name="Kohara Y."/>
            <person name="Sharp S."/>
            <person name="Simmonds M."/>
            <person name="Spiegler S."/>
            <person name="Tivey A."/>
            <person name="Sugano S."/>
            <person name="White B."/>
            <person name="Walker D."/>
            <person name="Woodward J."/>
            <person name="Winckler T."/>
            <person name="Tanaka Y."/>
            <person name="Shaulsky G."/>
            <person name="Schleicher M."/>
            <person name="Weinstock G."/>
            <person name="Rosenthal A."/>
            <person name="Cox E.C."/>
            <person name="Chisholm R.L."/>
            <person name="Gibbs R."/>
            <person name="Loomis W.F."/>
            <person name="Platzer M."/>
            <person name="Kay R.R."/>
            <person name="Williams J."/>
            <person name="Dear P.H."/>
            <person name="Noegel A.A."/>
            <person name="Barrell B."/>
            <person name="Kuspa A."/>
        </authorList>
    </citation>
    <scope>NUCLEOTIDE SEQUENCE [LARGE SCALE GENOMIC DNA]</scope>
    <source>
        <strain evidence="2 3">AX4</strain>
    </source>
</reference>
<protein>
    <submittedName>
        <fullName evidence="2">Uncharacterized protein</fullName>
    </submittedName>
</protein>
<dbReference type="Proteomes" id="UP000002195">
    <property type="component" value="Unassembled WGS sequence"/>
</dbReference>
<dbReference type="EMBL" id="AAFI02000038">
    <property type="protein sequence ID" value="EAL67054.1"/>
    <property type="molecule type" value="Genomic_DNA"/>
</dbReference>
<evidence type="ECO:0000256" key="1">
    <source>
        <dbReference type="SAM" id="MobiDB-lite"/>
    </source>
</evidence>
<keyword evidence="3" id="KW-1185">Reference proteome</keyword>
<dbReference type="AlphaFoldDB" id="Q54UV4"/>